<feature type="non-terminal residue" evidence="2">
    <location>
        <position position="1"/>
    </location>
</feature>
<evidence type="ECO:0000313" key="2">
    <source>
        <dbReference type="EMBL" id="KNC72261.1"/>
    </source>
</evidence>
<keyword evidence="1" id="KW-1133">Transmembrane helix</keyword>
<keyword evidence="1" id="KW-0472">Membrane</keyword>
<feature type="transmembrane region" description="Helical" evidence="1">
    <location>
        <begin position="43"/>
        <end position="68"/>
    </location>
</feature>
<accession>A0A0L0F6R4</accession>
<keyword evidence="3" id="KW-1185">Reference proteome</keyword>
<dbReference type="AlphaFoldDB" id="A0A0L0F6R4"/>
<gene>
    <name evidence="2" type="ORF">SARC_15187</name>
</gene>
<dbReference type="RefSeq" id="XP_014146163.1">
    <property type="nucleotide sequence ID" value="XM_014290688.1"/>
</dbReference>
<evidence type="ECO:0000313" key="3">
    <source>
        <dbReference type="Proteomes" id="UP000054560"/>
    </source>
</evidence>
<feature type="transmembrane region" description="Helical" evidence="1">
    <location>
        <begin position="94"/>
        <end position="114"/>
    </location>
</feature>
<evidence type="ECO:0000256" key="1">
    <source>
        <dbReference type="SAM" id="Phobius"/>
    </source>
</evidence>
<sequence>IPIQVAYTRKTYSTTVCDTTNSNYWYAKGPIDIDTEYTDIQTYFYPVCFSSLVCFPVAWPFVLLALVFSMRASKALRLEQRPQALKYSKHTYRMLRVTVVGSILVYVLATLLVVKYSGSGVSHLYKTMAESY</sequence>
<keyword evidence="1" id="KW-0812">Transmembrane</keyword>
<dbReference type="Proteomes" id="UP000054560">
    <property type="component" value="Unassembled WGS sequence"/>
</dbReference>
<dbReference type="EMBL" id="KQ247332">
    <property type="protein sequence ID" value="KNC72261.1"/>
    <property type="molecule type" value="Genomic_DNA"/>
</dbReference>
<reference evidence="2 3" key="1">
    <citation type="submission" date="2011-02" db="EMBL/GenBank/DDBJ databases">
        <title>The Genome Sequence of Sphaeroforma arctica JP610.</title>
        <authorList>
            <consortium name="The Broad Institute Genome Sequencing Platform"/>
            <person name="Russ C."/>
            <person name="Cuomo C."/>
            <person name="Young S.K."/>
            <person name="Zeng Q."/>
            <person name="Gargeya S."/>
            <person name="Alvarado L."/>
            <person name="Berlin A."/>
            <person name="Chapman S.B."/>
            <person name="Chen Z."/>
            <person name="Freedman E."/>
            <person name="Gellesch M."/>
            <person name="Goldberg J."/>
            <person name="Griggs A."/>
            <person name="Gujja S."/>
            <person name="Heilman E."/>
            <person name="Heiman D."/>
            <person name="Howarth C."/>
            <person name="Mehta T."/>
            <person name="Neiman D."/>
            <person name="Pearson M."/>
            <person name="Roberts A."/>
            <person name="Saif S."/>
            <person name="Shea T."/>
            <person name="Shenoy N."/>
            <person name="Sisk P."/>
            <person name="Stolte C."/>
            <person name="Sykes S."/>
            <person name="White J."/>
            <person name="Yandava C."/>
            <person name="Burger G."/>
            <person name="Gray M.W."/>
            <person name="Holland P.W.H."/>
            <person name="King N."/>
            <person name="Lang F.B.F."/>
            <person name="Roger A.J."/>
            <person name="Ruiz-Trillo I."/>
            <person name="Haas B."/>
            <person name="Nusbaum C."/>
            <person name="Birren B."/>
        </authorList>
    </citation>
    <scope>NUCLEOTIDE SEQUENCE [LARGE SCALE GENOMIC DNA]</scope>
    <source>
        <strain evidence="2 3">JP610</strain>
    </source>
</reference>
<proteinExistence type="predicted"/>
<protein>
    <submittedName>
        <fullName evidence="2">Uncharacterized protein</fullName>
    </submittedName>
</protein>
<name>A0A0L0F6R4_9EUKA</name>
<dbReference type="GeneID" id="25915691"/>
<organism evidence="2 3">
    <name type="scientific">Sphaeroforma arctica JP610</name>
    <dbReference type="NCBI Taxonomy" id="667725"/>
    <lineage>
        <taxon>Eukaryota</taxon>
        <taxon>Ichthyosporea</taxon>
        <taxon>Ichthyophonida</taxon>
        <taxon>Sphaeroforma</taxon>
    </lineage>
</organism>